<feature type="transmembrane region" description="Helical" evidence="6">
    <location>
        <begin position="171"/>
        <end position="193"/>
    </location>
</feature>
<proteinExistence type="inferred from homology"/>
<keyword evidence="8" id="KW-1185">Reference proteome</keyword>
<dbReference type="GO" id="GO:0015267">
    <property type="term" value="F:channel activity"/>
    <property type="evidence" value="ECO:0007669"/>
    <property type="project" value="InterPro"/>
</dbReference>
<feature type="transmembrane region" description="Helical" evidence="6">
    <location>
        <begin position="99"/>
        <end position="119"/>
    </location>
</feature>
<organism evidence="7 8">
    <name type="scientific">Chrysodeixis includens</name>
    <name type="common">Soybean looper</name>
    <name type="synonym">Pseudoplusia includens</name>
    <dbReference type="NCBI Taxonomy" id="689277"/>
    <lineage>
        <taxon>Eukaryota</taxon>
        <taxon>Metazoa</taxon>
        <taxon>Ecdysozoa</taxon>
        <taxon>Arthropoda</taxon>
        <taxon>Hexapoda</taxon>
        <taxon>Insecta</taxon>
        <taxon>Pterygota</taxon>
        <taxon>Neoptera</taxon>
        <taxon>Endopterygota</taxon>
        <taxon>Lepidoptera</taxon>
        <taxon>Glossata</taxon>
        <taxon>Ditrysia</taxon>
        <taxon>Noctuoidea</taxon>
        <taxon>Noctuidae</taxon>
        <taxon>Plusiinae</taxon>
        <taxon>Chrysodeixis</taxon>
    </lineage>
</organism>
<dbReference type="Proteomes" id="UP001154114">
    <property type="component" value="Chromosome 6"/>
</dbReference>
<feature type="transmembrane region" description="Helical" evidence="6">
    <location>
        <begin position="139"/>
        <end position="159"/>
    </location>
</feature>
<comment type="subcellular location">
    <subcellularLocation>
        <location evidence="1">Membrane</location>
        <topology evidence="1">Multi-pass membrane protein</topology>
    </subcellularLocation>
</comment>
<feature type="transmembrane region" description="Helical" evidence="6">
    <location>
        <begin position="246"/>
        <end position="264"/>
    </location>
</feature>
<comment type="similarity">
    <text evidence="5">Belongs to the MIP/aquaporin (TC 1.A.8) family.</text>
</comment>
<dbReference type="EMBL" id="LR824009">
    <property type="protein sequence ID" value="CAD0197448.1"/>
    <property type="molecule type" value="Genomic_DNA"/>
</dbReference>
<dbReference type="Pfam" id="PF00230">
    <property type="entry name" value="MIP"/>
    <property type="match status" value="1"/>
</dbReference>
<name>A0A9N8PZ82_CHRIL</name>
<keyword evidence="4 6" id="KW-0472">Membrane</keyword>
<gene>
    <name evidence="7" type="ORF">CINC_LOCUS11730</name>
</gene>
<dbReference type="InterPro" id="IPR000425">
    <property type="entry name" value="MIP"/>
</dbReference>
<sequence>MFLSHNDNSSAIERYRCGSGGKSKIRKMMFTVEPELPFNTTDIKTDSYLINNLPPSPKNLVGVTTQTLDSRNMHDSPKLAPFSILTWCDENWRKIVSELLATMMLVLFGCMACIPVPGINTTLNGPFAFGFIVMLNIQIFGHISGAFMNPAVTLAAVIWGSTSIGLGIAYTIAECVGSILGYGILVAVSSFNLEQGGVCVTRPYPGQNVFQSLGIEIAISAALGLINCGVWDPVNQLKQDSAPIKFGLAITGLSFVGGPLTGASMNPARTLGPAVWTNHWTQHWVYWVGPLIGCGVTALTYKGIRHSQNCKLMNNYLM</sequence>
<evidence type="ECO:0000256" key="5">
    <source>
        <dbReference type="RuleBase" id="RU000477"/>
    </source>
</evidence>
<protein>
    <submittedName>
        <fullName evidence="7">Uncharacterized protein</fullName>
    </submittedName>
</protein>
<dbReference type="AlphaFoldDB" id="A0A9N8PZ82"/>
<dbReference type="Gene3D" id="1.20.1080.10">
    <property type="entry name" value="Glycerol uptake facilitator protein"/>
    <property type="match status" value="1"/>
</dbReference>
<dbReference type="PANTHER" id="PTHR19139">
    <property type="entry name" value="AQUAPORIN TRANSPORTER"/>
    <property type="match status" value="1"/>
</dbReference>
<evidence type="ECO:0000256" key="4">
    <source>
        <dbReference type="ARBA" id="ARBA00023136"/>
    </source>
</evidence>
<evidence type="ECO:0000256" key="2">
    <source>
        <dbReference type="ARBA" id="ARBA00022692"/>
    </source>
</evidence>
<dbReference type="PRINTS" id="PR00783">
    <property type="entry name" value="MINTRINSICP"/>
</dbReference>
<dbReference type="SUPFAM" id="SSF81338">
    <property type="entry name" value="Aquaporin-like"/>
    <property type="match status" value="1"/>
</dbReference>
<keyword evidence="5" id="KW-0813">Transport</keyword>
<feature type="transmembrane region" description="Helical" evidence="6">
    <location>
        <begin position="284"/>
        <end position="304"/>
    </location>
</feature>
<feature type="transmembrane region" description="Helical" evidence="6">
    <location>
        <begin position="213"/>
        <end position="234"/>
    </location>
</feature>
<evidence type="ECO:0000256" key="6">
    <source>
        <dbReference type="SAM" id="Phobius"/>
    </source>
</evidence>
<reference evidence="7" key="1">
    <citation type="submission" date="2021-12" db="EMBL/GenBank/DDBJ databases">
        <authorList>
            <person name="King R."/>
        </authorList>
    </citation>
    <scope>NUCLEOTIDE SEQUENCE</scope>
</reference>
<keyword evidence="2 5" id="KW-0812">Transmembrane</keyword>
<evidence type="ECO:0000313" key="7">
    <source>
        <dbReference type="EMBL" id="CAD0197448.1"/>
    </source>
</evidence>
<dbReference type="InterPro" id="IPR023271">
    <property type="entry name" value="Aquaporin-like"/>
</dbReference>
<evidence type="ECO:0000313" key="8">
    <source>
        <dbReference type="Proteomes" id="UP001154114"/>
    </source>
</evidence>
<dbReference type="GO" id="GO:0005886">
    <property type="term" value="C:plasma membrane"/>
    <property type="evidence" value="ECO:0007669"/>
    <property type="project" value="TreeGrafter"/>
</dbReference>
<evidence type="ECO:0000256" key="1">
    <source>
        <dbReference type="ARBA" id="ARBA00004141"/>
    </source>
</evidence>
<dbReference type="PANTHER" id="PTHR19139:SF270">
    <property type="entry name" value="ENTOMOGLYCEROPORIN 1-RELATED"/>
    <property type="match status" value="1"/>
</dbReference>
<dbReference type="OrthoDB" id="3222at2759"/>
<dbReference type="InterPro" id="IPR034294">
    <property type="entry name" value="Aquaporin_transptr"/>
</dbReference>
<keyword evidence="3 6" id="KW-1133">Transmembrane helix</keyword>
<evidence type="ECO:0000256" key="3">
    <source>
        <dbReference type="ARBA" id="ARBA00022989"/>
    </source>
</evidence>
<accession>A0A9N8PZ82</accession>